<dbReference type="RefSeq" id="WP_111175051.1">
    <property type="nucleotide sequence ID" value="NZ_POUD01000001.1"/>
</dbReference>
<dbReference type="PANTHER" id="PTHR15811">
    <property type="entry name" value="MTH938 DOMAIN-CONTAINING PROTEIN"/>
    <property type="match status" value="1"/>
</dbReference>
<dbReference type="SUPFAM" id="SSF64076">
    <property type="entry name" value="MTH938-like"/>
    <property type="match status" value="1"/>
</dbReference>
<evidence type="ECO:0000256" key="2">
    <source>
        <dbReference type="ARBA" id="ARBA00022490"/>
    </source>
</evidence>
<dbReference type="Gene3D" id="3.40.1230.10">
    <property type="entry name" value="MTH938-like"/>
    <property type="match status" value="1"/>
</dbReference>
<dbReference type="GO" id="GO:0005737">
    <property type="term" value="C:cytoplasm"/>
    <property type="evidence" value="ECO:0007669"/>
    <property type="project" value="UniProtKB-SubCell"/>
</dbReference>
<dbReference type="InterPro" id="IPR034096">
    <property type="entry name" value="AAMDC"/>
</dbReference>
<dbReference type="CDD" id="cd05126">
    <property type="entry name" value="Mth938"/>
    <property type="match status" value="1"/>
</dbReference>
<keyword evidence="4" id="KW-1185">Reference proteome</keyword>
<organism evidence="3 4">
    <name type="scientific">Nonomuraea aridisoli</name>
    <dbReference type="NCBI Taxonomy" id="2070368"/>
    <lineage>
        <taxon>Bacteria</taxon>
        <taxon>Bacillati</taxon>
        <taxon>Actinomycetota</taxon>
        <taxon>Actinomycetes</taxon>
        <taxon>Streptosporangiales</taxon>
        <taxon>Streptosporangiaceae</taxon>
        <taxon>Nonomuraea</taxon>
    </lineage>
</organism>
<protein>
    <submittedName>
        <fullName evidence="3">Uncharacterized protein</fullName>
    </submittedName>
</protein>
<accession>A0A2W2EM14</accession>
<evidence type="ECO:0000313" key="3">
    <source>
        <dbReference type="EMBL" id="PZG23751.1"/>
    </source>
</evidence>
<evidence type="ECO:0000256" key="1">
    <source>
        <dbReference type="ARBA" id="ARBA00004496"/>
    </source>
</evidence>
<dbReference type="FunFam" id="3.40.1230.10:FF:000001">
    <property type="entry name" value="Adipogenesis-associated, Mth938 domain-containing"/>
    <property type="match status" value="1"/>
</dbReference>
<keyword evidence="2" id="KW-0963">Cytoplasm</keyword>
<sequence>MERRSPLITHVSWGRMVVEGLGEGKDFKLYPGGGRPWDWDESGTRHQPGIQPADVRELLDHGSQVIILSRGMRLVLETCPETLDLLREEGVEVYVEETTAAVRRYNALAATTPVGGLFHSTC</sequence>
<dbReference type="PANTHER" id="PTHR15811:SF5">
    <property type="entry name" value="MTH938 DOMAIN-CONTAINING PROTEIN"/>
    <property type="match status" value="1"/>
</dbReference>
<gene>
    <name evidence="3" type="ORF">C1J01_00575</name>
</gene>
<dbReference type="EMBL" id="POUD01000001">
    <property type="protein sequence ID" value="PZG23751.1"/>
    <property type="molecule type" value="Genomic_DNA"/>
</dbReference>
<dbReference type="InterPro" id="IPR036748">
    <property type="entry name" value="MTH938-like_sf"/>
</dbReference>
<comment type="caution">
    <text evidence="3">The sequence shown here is derived from an EMBL/GenBank/DDBJ whole genome shotgun (WGS) entry which is preliminary data.</text>
</comment>
<name>A0A2W2EM14_9ACTN</name>
<evidence type="ECO:0000313" key="4">
    <source>
        <dbReference type="Proteomes" id="UP000249304"/>
    </source>
</evidence>
<dbReference type="AlphaFoldDB" id="A0A2W2EM14"/>
<dbReference type="OrthoDB" id="1493668at2"/>
<dbReference type="InterPro" id="IPR007523">
    <property type="entry name" value="NDUFAF3/AAMDC"/>
</dbReference>
<dbReference type="Proteomes" id="UP000249304">
    <property type="component" value="Unassembled WGS sequence"/>
</dbReference>
<dbReference type="Pfam" id="PF04430">
    <property type="entry name" value="DUF498"/>
    <property type="match status" value="1"/>
</dbReference>
<proteinExistence type="predicted"/>
<comment type="subcellular location">
    <subcellularLocation>
        <location evidence="1">Cytoplasm</location>
    </subcellularLocation>
</comment>
<reference evidence="3 4" key="1">
    <citation type="submission" date="2018-01" db="EMBL/GenBank/DDBJ databases">
        <title>Draft genome sequence of Nonomuraea sp. KC333.</title>
        <authorList>
            <person name="Sahin N."/>
            <person name="Saygin H."/>
            <person name="Ay H."/>
        </authorList>
    </citation>
    <scope>NUCLEOTIDE SEQUENCE [LARGE SCALE GENOMIC DNA]</scope>
    <source>
        <strain evidence="3 4">KC333</strain>
    </source>
</reference>